<evidence type="ECO:0000256" key="1">
    <source>
        <dbReference type="ARBA" id="ARBA00006976"/>
    </source>
</evidence>
<dbReference type="AlphaFoldDB" id="A0A1H2WY23"/>
<dbReference type="PANTHER" id="PTHR13696:SF52">
    <property type="entry name" value="PARA FAMILY PROTEIN CT_582"/>
    <property type="match status" value="1"/>
</dbReference>
<sequence length="254" mass="27872">MTRIIAVANQKGGVGKTTTSISLAACLAEGRKKTLLVDLDAQGNATSGLGIDKSSLERCLYDVLINHTELEEIIQPTAWKDLWVAPATMNLAGAEIDLIEKKNPPNALKKHLYKIKDNYDFVIIDCPPSLSLLTVNALTAADSVLIPIQCEFYALEGVTQLLATVDRIRQSTNPDLTIEGIVMTMTDSRTNLSNDVVAQVKEHFPELLFKTMIPRSVRLGEAPSYGQPITVYDPHGKAAEAYRALAREVKRRGR</sequence>
<dbReference type="InterPro" id="IPR025669">
    <property type="entry name" value="AAA_dom"/>
</dbReference>
<dbReference type="PIRSF" id="PIRSF009320">
    <property type="entry name" value="Nuc_binding_HP_1000"/>
    <property type="match status" value="1"/>
</dbReference>
<gene>
    <name evidence="6" type="ORF">SAMN05216495_10753</name>
</gene>
<dbReference type="Gene3D" id="3.40.50.300">
    <property type="entry name" value="P-loop containing nucleotide triphosphate hydrolases"/>
    <property type="match status" value="1"/>
</dbReference>
<evidence type="ECO:0000313" key="7">
    <source>
        <dbReference type="Proteomes" id="UP000182379"/>
    </source>
</evidence>
<organism evidence="6 7">
    <name type="scientific">Acidaminococcus fermentans</name>
    <dbReference type="NCBI Taxonomy" id="905"/>
    <lineage>
        <taxon>Bacteria</taxon>
        <taxon>Bacillati</taxon>
        <taxon>Bacillota</taxon>
        <taxon>Negativicutes</taxon>
        <taxon>Acidaminococcales</taxon>
        <taxon>Acidaminococcaceae</taxon>
        <taxon>Acidaminococcus</taxon>
    </lineage>
</organism>
<dbReference type="GeneID" id="78335764"/>
<dbReference type="Proteomes" id="UP000182379">
    <property type="component" value="Unassembled WGS sequence"/>
</dbReference>
<dbReference type="FunFam" id="3.40.50.300:FF:000285">
    <property type="entry name" value="Sporulation initiation inhibitor Soj"/>
    <property type="match status" value="1"/>
</dbReference>
<dbReference type="InterPro" id="IPR050678">
    <property type="entry name" value="DNA_Partitioning_ATPase"/>
</dbReference>
<evidence type="ECO:0000256" key="4">
    <source>
        <dbReference type="ARBA" id="ARBA00071824"/>
    </source>
</evidence>
<feature type="domain" description="AAA" evidence="5">
    <location>
        <begin position="3"/>
        <end position="178"/>
    </location>
</feature>
<reference evidence="6 7" key="1">
    <citation type="submission" date="2016-10" db="EMBL/GenBank/DDBJ databases">
        <authorList>
            <person name="Varghese N."/>
            <person name="Submissions S."/>
        </authorList>
    </citation>
    <scope>NUCLEOTIDE SEQUENCE [LARGE SCALE GENOMIC DNA]</scope>
    <source>
        <strain evidence="6 7">WCC6</strain>
    </source>
</reference>
<dbReference type="RefSeq" id="WP_012939394.1">
    <property type="nucleotide sequence ID" value="NZ_CALAKB010000027.1"/>
</dbReference>
<dbReference type="CDD" id="cd02042">
    <property type="entry name" value="ParAB_family"/>
    <property type="match status" value="1"/>
</dbReference>
<evidence type="ECO:0000256" key="3">
    <source>
        <dbReference type="ARBA" id="ARBA00062323"/>
    </source>
</evidence>
<comment type="similarity">
    <text evidence="1">Belongs to the ParA family.</text>
</comment>
<accession>A0A1H2WY23</accession>
<name>A0A1H2WY23_ACIFE</name>
<dbReference type="Pfam" id="PF13614">
    <property type="entry name" value="AAA_31"/>
    <property type="match status" value="1"/>
</dbReference>
<dbReference type="SUPFAM" id="SSF52540">
    <property type="entry name" value="P-loop containing nucleoside triphosphate hydrolases"/>
    <property type="match status" value="1"/>
</dbReference>
<protein>
    <recommendedName>
        <fullName evidence="4">Sporulation initiation inhibitor protein Soj</fullName>
    </recommendedName>
</protein>
<comment type="catalytic activity">
    <reaction evidence="2">
        <text>ATP + H2O = ADP + phosphate + H(+)</text>
        <dbReference type="Rhea" id="RHEA:13065"/>
        <dbReference type="ChEBI" id="CHEBI:15377"/>
        <dbReference type="ChEBI" id="CHEBI:15378"/>
        <dbReference type="ChEBI" id="CHEBI:30616"/>
        <dbReference type="ChEBI" id="CHEBI:43474"/>
        <dbReference type="ChEBI" id="CHEBI:456216"/>
    </reaction>
</comment>
<evidence type="ECO:0000259" key="5">
    <source>
        <dbReference type="Pfam" id="PF13614"/>
    </source>
</evidence>
<evidence type="ECO:0000256" key="2">
    <source>
        <dbReference type="ARBA" id="ARBA00049360"/>
    </source>
</evidence>
<proteinExistence type="inferred from homology"/>
<dbReference type="OMA" id="PIQCEYF"/>
<dbReference type="PANTHER" id="PTHR13696">
    <property type="entry name" value="P-LOOP CONTAINING NUCLEOSIDE TRIPHOSPHATE HYDROLASE"/>
    <property type="match status" value="1"/>
</dbReference>
<dbReference type="EMBL" id="FNOP01000007">
    <property type="protein sequence ID" value="SDW85471.1"/>
    <property type="molecule type" value="Genomic_DNA"/>
</dbReference>
<comment type="subunit">
    <text evidence="3">Dimerizes in the presence of ATP but not ADP; ATP-binding is required for double-stranded (ds)DNA-binding. Interacts with DnaA.</text>
</comment>
<dbReference type="InterPro" id="IPR027417">
    <property type="entry name" value="P-loop_NTPase"/>
</dbReference>
<evidence type="ECO:0000313" key="6">
    <source>
        <dbReference type="EMBL" id="SDW85471.1"/>
    </source>
</evidence>
<comment type="caution">
    <text evidence="6">The sequence shown here is derived from an EMBL/GenBank/DDBJ whole genome shotgun (WGS) entry which is preliminary data.</text>
</comment>